<accession>A0ABT8BWU3</accession>
<evidence type="ECO:0000256" key="3">
    <source>
        <dbReference type="ARBA" id="ARBA00023194"/>
    </source>
</evidence>
<dbReference type="PANTHER" id="PTHR10696">
    <property type="entry name" value="GAMMA-BUTYROBETAINE HYDROXYLASE-RELATED"/>
    <property type="match status" value="1"/>
</dbReference>
<dbReference type="PANTHER" id="PTHR10696:SF56">
    <property type="entry name" value="TAUD_TFDA-LIKE DOMAIN-CONTAINING PROTEIN"/>
    <property type="match status" value="1"/>
</dbReference>
<evidence type="ECO:0000256" key="1">
    <source>
        <dbReference type="ARBA" id="ARBA00001954"/>
    </source>
</evidence>
<evidence type="ECO:0000313" key="5">
    <source>
        <dbReference type="EMBL" id="MDN3611277.1"/>
    </source>
</evidence>
<keyword evidence="7" id="KW-1185">Reference proteome</keyword>
<evidence type="ECO:0000256" key="2">
    <source>
        <dbReference type="ARBA" id="ARBA00023002"/>
    </source>
</evidence>
<dbReference type="Proteomes" id="UP001238540">
    <property type="component" value="Unassembled WGS sequence"/>
</dbReference>
<keyword evidence="5" id="KW-0223">Dioxygenase</keyword>
<feature type="domain" description="TauD/TfdA-like" evidence="4">
    <location>
        <begin position="20"/>
        <end position="173"/>
    </location>
</feature>
<dbReference type="GO" id="GO:0051213">
    <property type="term" value="F:dioxygenase activity"/>
    <property type="evidence" value="ECO:0007669"/>
    <property type="project" value="UniProtKB-KW"/>
</dbReference>
<dbReference type="InterPro" id="IPR050411">
    <property type="entry name" value="AlphaKG_dependent_hydroxylases"/>
</dbReference>
<dbReference type="RefSeq" id="WP_170882798.1">
    <property type="nucleotide sequence ID" value="NZ_JABEYA020000006.1"/>
</dbReference>
<comment type="caution">
    <text evidence="5">The sequence shown here is derived from an EMBL/GenBank/DDBJ whole genome shotgun (WGS) entry which is preliminary data.</text>
</comment>
<dbReference type="InterPro" id="IPR042098">
    <property type="entry name" value="TauD-like_sf"/>
</dbReference>
<reference evidence="5" key="3">
    <citation type="submission" date="2023-06" db="EMBL/GenBank/DDBJ databases">
        <authorList>
            <person name="Lucena T."/>
            <person name="Sun Q."/>
        </authorList>
    </citation>
    <scope>NUCLEOTIDE SEQUENCE</scope>
    <source>
        <strain evidence="5">CECT 7398</strain>
    </source>
</reference>
<keyword evidence="3" id="KW-0045">Antibiotic biosynthesis</keyword>
<gene>
    <name evidence="5" type="ORF">QWZ16_16875</name>
    <name evidence="6" type="ORF">QWZ16_23705</name>
</gene>
<reference evidence="5" key="1">
    <citation type="journal article" date="2014" name="Int. J. Syst. Evol. Microbiol.">
        <title>Complete genome of a new Firmicutes species belonging to the dominant human colonic microbiota ('Ruminococcus bicirculans') reveals two chromosomes and a selective capacity to utilize plant glucans.</title>
        <authorList>
            <consortium name="NISC Comparative Sequencing Program"/>
            <person name="Wegmann U."/>
            <person name="Louis P."/>
            <person name="Goesmann A."/>
            <person name="Henrissat B."/>
            <person name="Duncan S.H."/>
            <person name="Flint H.J."/>
        </authorList>
    </citation>
    <scope>NUCLEOTIDE SEQUENCE</scope>
    <source>
        <strain evidence="5">CECT 7398</strain>
    </source>
</reference>
<proteinExistence type="predicted"/>
<name>A0ABT8BWU3_9VIBR</name>
<protein>
    <submittedName>
        <fullName evidence="5">TauD/TfdA family dioxygenase</fullName>
    </submittedName>
</protein>
<dbReference type="EMBL" id="JAUFQC010000027">
    <property type="protein sequence ID" value="MDN3611277.1"/>
    <property type="molecule type" value="Genomic_DNA"/>
</dbReference>
<dbReference type="InterPro" id="IPR003819">
    <property type="entry name" value="TauD/TfdA-like"/>
</dbReference>
<dbReference type="SUPFAM" id="SSF51197">
    <property type="entry name" value="Clavaminate synthase-like"/>
    <property type="match status" value="1"/>
</dbReference>
<evidence type="ECO:0000313" key="7">
    <source>
        <dbReference type="Proteomes" id="UP001238540"/>
    </source>
</evidence>
<keyword evidence="2" id="KW-0560">Oxidoreductase</keyword>
<organism evidence="5 7">
    <name type="scientific">Vibrio ostreicida</name>
    <dbReference type="NCBI Taxonomy" id="526588"/>
    <lineage>
        <taxon>Bacteria</taxon>
        <taxon>Pseudomonadati</taxon>
        <taxon>Pseudomonadota</taxon>
        <taxon>Gammaproteobacteria</taxon>
        <taxon>Vibrionales</taxon>
        <taxon>Vibrionaceae</taxon>
        <taxon>Vibrio</taxon>
    </lineage>
</organism>
<dbReference type="Gene3D" id="3.60.130.10">
    <property type="entry name" value="Clavaminate synthase-like"/>
    <property type="match status" value="1"/>
</dbReference>
<comment type="cofactor">
    <cofactor evidence="1">
        <name>Fe(2+)</name>
        <dbReference type="ChEBI" id="CHEBI:29033"/>
    </cofactor>
</comment>
<reference evidence="7" key="2">
    <citation type="journal article" date="2019" name="Int. J. Syst. Evol. Microbiol.">
        <title>The Global Catalogue of Microorganisms (GCM) 10K type strain sequencing project: providing services to taxonomists for standard genome sequencing and annotation.</title>
        <authorList>
            <consortium name="The Broad Institute Genomics Platform"/>
            <consortium name="The Broad Institute Genome Sequencing Center for Infectious Disease"/>
            <person name="Wu L."/>
            <person name="Ma J."/>
        </authorList>
    </citation>
    <scope>NUCLEOTIDE SEQUENCE [LARGE SCALE GENOMIC DNA]</scope>
    <source>
        <strain evidence="7">CECT 7398</strain>
    </source>
</reference>
<dbReference type="EMBL" id="JAUFQC010000027">
    <property type="protein sequence ID" value="MDN3612607.1"/>
    <property type="molecule type" value="Genomic_DNA"/>
</dbReference>
<evidence type="ECO:0000313" key="6">
    <source>
        <dbReference type="EMBL" id="MDN3612607.1"/>
    </source>
</evidence>
<evidence type="ECO:0000259" key="4">
    <source>
        <dbReference type="Pfam" id="PF02668"/>
    </source>
</evidence>
<dbReference type="Pfam" id="PF02668">
    <property type="entry name" value="TauD"/>
    <property type="match status" value="1"/>
</dbReference>
<sequence>MAHKQGGLKGREKLARSHKLEEFVLHTDCSYEQRVPNFFALQCIRSDKLSGGKNLFVDASTLIQHLSDTSLRTLQTEAIQIKVPPEFDRGVEAIKAHVIDENLNVRYRKELIIEASLSPSLKQAIEEFDHLCQSPLLNRWFELKDNQILIMDNRRYLHARTKINDKDRHLLRIRFFIDGEHFTV</sequence>